<dbReference type="AlphaFoldDB" id="A0A1B8HRY6"/>
<feature type="domain" description="Mor transcription activator" evidence="1">
    <location>
        <begin position="54"/>
        <end position="143"/>
    </location>
</feature>
<name>A0A1B8HRY6_9GAMM</name>
<protein>
    <recommendedName>
        <fullName evidence="1">Mor transcription activator domain-containing protein</fullName>
    </recommendedName>
</protein>
<evidence type="ECO:0000313" key="3">
    <source>
        <dbReference type="Proteomes" id="UP000092377"/>
    </source>
</evidence>
<organism evidence="2 3">
    <name type="scientific">Morganella psychrotolerans</name>
    <dbReference type="NCBI Taxonomy" id="368603"/>
    <lineage>
        <taxon>Bacteria</taxon>
        <taxon>Pseudomonadati</taxon>
        <taxon>Pseudomonadota</taxon>
        <taxon>Gammaproteobacteria</taxon>
        <taxon>Enterobacterales</taxon>
        <taxon>Morganellaceae</taxon>
        <taxon>Morganella</taxon>
    </lineage>
</organism>
<dbReference type="SUPFAM" id="SSF46689">
    <property type="entry name" value="Homeodomain-like"/>
    <property type="match status" value="1"/>
</dbReference>
<dbReference type="InterPro" id="IPR014875">
    <property type="entry name" value="Mor_transcription_activator"/>
</dbReference>
<dbReference type="OrthoDB" id="8896696at2"/>
<gene>
    <name evidence="2" type="ORF">AYY18_16825</name>
</gene>
<dbReference type="InterPro" id="IPR009057">
    <property type="entry name" value="Homeodomain-like_sf"/>
</dbReference>
<dbReference type="EMBL" id="LZEY01000008">
    <property type="protein sequence ID" value="OBU12188.1"/>
    <property type="molecule type" value="Genomic_DNA"/>
</dbReference>
<comment type="caution">
    <text evidence="2">The sequence shown here is derived from an EMBL/GenBank/DDBJ whole genome shotgun (WGS) entry which is preliminary data.</text>
</comment>
<dbReference type="Proteomes" id="UP000092377">
    <property type="component" value="Unassembled WGS sequence"/>
</dbReference>
<dbReference type="Pfam" id="PF08765">
    <property type="entry name" value="Mor"/>
    <property type="match status" value="1"/>
</dbReference>
<accession>A0A1B8HRY6</accession>
<proteinExistence type="predicted"/>
<evidence type="ECO:0000313" key="2">
    <source>
        <dbReference type="EMBL" id="OBU12188.1"/>
    </source>
</evidence>
<reference evidence="3" key="1">
    <citation type="submission" date="2016-06" db="EMBL/GenBank/DDBJ databases">
        <authorList>
            <person name="Butler K."/>
        </authorList>
    </citation>
    <scope>NUCLEOTIDE SEQUENCE [LARGE SCALE GENOMIC DNA]</scope>
    <source>
        <strain evidence="3">GCSL-Mp20</strain>
    </source>
</reference>
<sequence>MTDLEKVEHLLPDTLRQIAVLIGYPATLKLIDAFGGTTFTFVKGLHPAGLKRLEQLACVVGRNAADTLNAHFAGTEMYIPNAAAAMREVRNQRFIHDIKTLSEQGLSTVKAVAKLCPEYGFSDRHAWDLLSRYKQSGILASEQQNLF</sequence>
<keyword evidence="3" id="KW-1185">Reference proteome</keyword>
<dbReference type="RefSeq" id="WP_067400448.1">
    <property type="nucleotide sequence ID" value="NZ_LZEY01000008.1"/>
</dbReference>
<evidence type="ECO:0000259" key="1">
    <source>
        <dbReference type="Pfam" id="PF08765"/>
    </source>
</evidence>